<evidence type="ECO:0000313" key="7">
    <source>
        <dbReference type="Proteomes" id="UP000593765"/>
    </source>
</evidence>
<dbReference type="EMBL" id="CP063458">
    <property type="protein sequence ID" value="QOV91825.1"/>
    <property type="molecule type" value="Genomic_DNA"/>
</dbReference>
<dbReference type="InterPro" id="IPR036390">
    <property type="entry name" value="WH_DNA-bd_sf"/>
</dbReference>
<dbReference type="Pfam" id="PF00891">
    <property type="entry name" value="Methyltransf_2"/>
    <property type="match status" value="1"/>
</dbReference>
<dbReference type="KEGG" id="hbs:IPV69_10915"/>
<evidence type="ECO:0000259" key="5">
    <source>
        <dbReference type="Pfam" id="PF00891"/>
    </source>
</evidence>
<dbReference type="Gene3D" id="1.10.10.10">
    <property type="entry name" value="Winged helix-like DNA-binding domain superfamily/Winged helix DNA-binding domain"/>
    <property type="match status" value="1"/>
</dbReference>
<dbReference type="InterPro" id="IPR029063">
    <property type="entry name" value="SAM-dependent_MTases_sf"/>
</dbReference>
<reference evidence="6 7" key="1">
    <citation type="submission" date="2020-10" db="EMBL/GenBank/DDBJ databases">
        <title>Wide distribution of Phycisphaera-like planctomycetes from WD2101 soil group in peatlands and genome analysis of the first cultivated representative.</title>
        <authorList>
            <person name="Dedysh S.N."/>
            <person name="Beletsky A.V."/>
            <person name="Ivanova A."/>
            <person name="Kulichevskaya I.S."/>
            <person name="Suzina N.E."/>
            <person name="Philippov D.A."/>
            <person name="Rakitin A.L."/>
            <person name="Mardanov A.V."/>
            <person name="Ravin N.V."/>
        </authorList>
    </citation>
    <scope>NUCLEOTIDE SEQUENCE [LARGE SCALE GENOMIC DNA]</scope>
    <source>
        <strain evidence="6 7">M1803</strain>
    </source>
</reference>
<dbReference type="InterPro" id="IPR036388">
    <property type="entry name" value="WH-like_DNA-bd_sf"/>
</dbReference>
<dbReference type="CDD" id="cd02440">
    <property type="entry name" value="AdoMet_MTases"/>
    <property type="match status" value="1"/>
</dbReference>
<feature type="domain" description="O-methyltransferase C-terminal" evidence="5">
    <location>
        <begin position="160"/>
        <end position="333"/>
    </location>
</feature>
<protein>
    <submittedName>
        <fullName evidence="6">Methyltransferase domain-containing protein</fullName>
    </submittedName>
</protein>
<dbReference type="GO" id="GO:0032259">
    <property type="term" value="P:methylation"/>
    <property type="evidence" value="ECO:0007669"/>
    <property type="project" value="UniProtKB-KW"/>
</dbReference>
<dbReference type="InterPro" id="IPR016461">
    <property type="entry name" value="COMT-like"/>
</dbReference>
<evidence type="ECO:0000313" key="6">
    <source>
        <dbReference type="EMBL" id="QOV91825.1"/>
    </source>
</evidence>
<name>A0A7M2X2A1_9BACT</name>
<dbReference type="RefSeq" id="WP_206295143.1">
    <property type="nucleotide sequence ID" value="NZ_CP063458.1"/>
</dbReference>
<keyword evidence="3" id="KW-0949">S-adenosyl-L-methionine</keyword>
<evidence type="ECO:0000256" key="2">
    <source>
        <dbReference type="ARBA" id="ARBA00022679"/>
    </source>
</evidence>
<evidence type="ECO:0000256" key="1">
    <source>
        <dbReference type="ARBA" id="ARBA00022603"/>
    </source>
</evidence>
<proteinExistence type="predicted"/>
<accession>A0A7M2X2A1</accession>
<dbReference type="Proteomes" id="UP000593765">
    <property type="component" value="Chromosome"/>
</dbReference>
<feature type="active site" description="Proton acceptor" evidence="4">
    <location>
        <position position="262"/>
    </location>
</feature>
<dbReference type="SUPFAM" id="SSF53335">
    <property type="entry name" value="S-adenosyl-L-methionine-dependent methyltransferases"/>
    <property type="match status" value="1"/>
</dbReference>
<dbReference type="Gene3D" id="3.40.50.150">
    <property type="entry name" value="Vaccinia Virus protein VP39"/>
    <property type="match status" value="1"/>
</dbReference>
<organism evidence="6 7">
    <name type="scientific">Humisphaera borealis</name>
    <dbReference type="NCBI Taxonomy" id="2807512"/>
    <lineage>
        <taxon>Bacteria</taxon>
        <taxon>Pseudomonadati</taxon>
        <taxon>Planctomycetota</taxon>
        <taxon>Phycisphaerae</taxon>
        <taxon>Tepidisphaerales</taxon>
        <taxon>Tepidisphaeraceae</taxon>
        <taxon>Humisphaera</taxon>
    </lineage>
</organism>
<dbReference type="PANTHER" id="PTHR43712:SF2">
    <property type="entry name" value="O-METHYLTRANSFERASE CICE"/>
    <property type="match status" value="1"/>
</dbReference>
<evidence type="ECO:0000256" key="4">
    <source>
        <dbReference type="PIRSR" id="PIRSR005739-1"/>
    </source>
</evidence>
<dbReference type="InterPro" id="IPR001077">
    <property type="entry name" value="COMT_C"/>
</dbReference>
<keyword evidence="2" id="KW-0808">Transferase</keyword>
<dbReference type="AlphaFoldDB" id="A0A7M2X2A1"/>
<gene>
    <name evidence="6" type="ORF">IPV69_10915</name>
</gene>
<keyword evidence="1 6" id="KW-0489">Methyltransferase</keyword>
<dbReference type="GO" id="GO:0008171">
    <property type="term" value="F:O-methyltransferase activity"/>
    <property type="evidence" value="ECO:0007669"/>
    <property type="project" value="InterPro"/>
</dbReference>
<evidence type="ECO:0000256" key="3">
    <source>
        <dbReference type="ARBA" id="ARBA00022691"/>
    </source>
</evidence>
<keyword evidence="7" id="KW-1185">Reference proteome</keyword>
<dbReference type="PANTHER" id="PTHR43712">
    <property type="entry name" value="PUTATIVE (AFU_ORTHOLOGUE AFUA_4G14580)-RELATED"/>
    <property type="match status" value="1"/>
</dbReference>
<dbReference type="SUPFAM" id="SSF46785">
    <property type="entry name" value="Winged helix' DNA-binding domain"/>
    <property type="match status" value="1"/>
</dbReference>
<dbReference type="PROSITE" id="PS51683">
    <property type="entry name" value="SAM_OMT_II"/>
    <property type="match status" value="1"/>
</dbReference>
<sequence>MNPSPLPQPQTDPTPIFEHYRGSYGTELLTAAVEHLNLFSHLAHAPMSLTALRSALGLAERPATVLLVALRAMGLVAGRWPDQLELTPIAREHLLPGGAFYVGDYVGLSAESPGVLEMVRRLKQNTATPEKTDTGAATTAFTFREGAGESAMDHEASARKLTLALAGRAKNVAPAMAAKLRLSGVKTLLDVGGGTGIYSLALLRANPSLKAIIWDRPEVLKVAREFAEEHQLLDRVELRAGDMFAGEVPQGCDAILLSNILHDWDIPECNVLVRRLAGALPPGGRLLIHDVFLNDTMDGPLPLALYSAALFSVTEGRAYSAAEYGAMLTSAGLTPEPVVPTLVHCGVLAGVKR</sequence>